<feature type="transmembrane region" description="Helical" evidence="16">
    <location>
        <begin position="250"/>
        <end position="272"/>
    </location>
</feature>
<comment type="catalytic activity">
    <reaction evidence="15 16">
        <text>a ubiquinone + NADH + 5 H(+)(in) = a ubiquinol + NAD(+) + 4 H(+)(out)</text>
        <dbReference type="Rhea" id="RHEA:29091"/>
        <dbReference type="Rhea" id="RHEA-COMP:9565"/>
        <dbReference type="Rhea" id="RHEA-COMP:9566"/>
        <dbReference type="ChEBI" id="CHEBI:15378"/>
        <dbReference type="ChEBI" id="CHEBI:16389"/>
        <dbReference type="ChEBI" id="CHEBI:17976"/>
        <dbReference type="ChEBI" id="CHEBI:57540"/>
        <dbReference type="ChEBI" id="CHEBI:57945"/>
        <dbReference type="EC" id="7.1.1.2"/>
    </reaction>
</comment>
<dbReference type="GO" id="GO:0008137">
    <property type="term" value="F:NADH dehydrogenase (ubiquinone) activity"/>
    <property type="evidence" value="ECO:0007669"/>
    <property type="project" value="UniProtKB-UniRule"/>
</dbReference>
<proteinExistence type="inferred from homology"/>
<feature type="transmembrane region" description="Helical" evidence="16">
    <location>
        <begin position="113"/>
        <end position="134"/>
    </location>
</feature>
<evidence type="ECO:0000256" key="8">
    <source>
        <dbReference type="ARBA" id="ARBA00022967"/>
    </source>
</evidence>
<feature type="transmembrane region" description="Helical" evidence="16">
    <location>
        <begin position="21"/>
        <end position="43"/>
    </location>
</feature>
<evidence type="ECO:0000256" key="9">
    <source>
        <dbReference type="ARBA" id="ARBA00022982"/>
    </source>
</evidence>
<dbReference type="AlphaFoldDB" id="A0A0E3DRC7"/>
<keyword evidence="6 16" id="KW-0679">Respiratory chain</keyword>
<dbReference type="Pfam" id="PF00361">
    <property type="entry name" value="Proton_antipo_M"/>
    <property type="match status" value="1"/>
</dbReference>
<keyword evidence="11 16" id="KW-0520">NAD</keyword>
<evidence type="ECO:0000256" key="7">
    <source>
        <dbReference type="ARBA" id="ARBA00022692"/>
    </source>
</evidence>
<gene>
    <name evidence="19" type="primary">nad4</name>
</gene>
<dbReference type="InterPro" id="IPR000260">
    <property type="entry name" value="NADH4_N"/>
</dbReference>
<protein>
    <recommendedName>
        <fullName evidence="4 16">NADH-ubiquinone oxidoreductase chain 4</fullName>
        <ecNumber evidence="3 16">7.1.1.2</ecNumber>
    </recommendedName>
</protein>
<evidence type="ECO:0000256" key="5">
    <source>
        <dbReference type="ARBA" id="ARBA00022448"/>
    </source>
</evidence>
<dbReference type="PRINTS" id="PR01437">
    <property type="entry name" value="NUOXDRDTASE4"/>
</dbReference>
<dbReference type="PANTHER" id="PTHR43507">
    <property type="entry name" value="NADH-UBIQUINONE OXIDOREDUCTASE CHAIN 4"/>
    <property type="match status" value="1"/>
</dbReference>
<evidence type="ECO:0000256" key="3">
    <source>
        <dbReference type="ARBA" id="ARBA00012944"/>
    </source>
</evidence>
<feature type="domain" description="NADH:quinone oxidoreductase/Mrp antiporter transmembrane" evidence="17">
    <location>
        <begin position="110"/>
        <end position="396"/>
    </location>
</feature>
<feature type="transmembrane region" description="Helical" evidence="16">
    <location>
        <begin position="307"/>
        <end position="328"/>
    </location>
</feature>
<keyword evidence="13 16" id="KW-0496">Mitochondrion</keyword>
<feature type="transmembrane region" description="Helical" evidence="16">
    <location>
        <begin position="418"/>
        <end position="443"/>
    </location>
</feature>
<evidence type="ECO:0000256" key="10">
    <source>
        <dbReference type="ARBA" id="ARBA00022989"/>
    </source>
</evidence>
<dbReference type="Pfam" id="PF01059">
    <property type="entry name" value="Oxidored_q5_N"/>
    <property type="match status" value="1"/>
</dbReference>
<evidence type="ECO:0000256" key="4">
    <source>
        <dbReference type="ARBA" id="ARBA00021006"/>
    </source>
</evidence>
<sequence>MLKLIIPIFSFFFLNMFMSKNNFWFIIMNLLFFFTPLFIIFFFPLNNLIISFNKYFSIDIISSFLIILSLWITALMIMSSFSLLNLTSYKSFINITLFLFILLFLTFSTNNMFLFYIFFESSLIPIFSMIMIWGYQPERIFASLYLLMYTITASLPLLIMIFLLFNNNSFMNMFFFCWKFPSEKFNLLLWMMSLMAFLIKLPMFSLHLWLPKAHVEAPVAGSMILASVLLKLGSYGIIRFSSLFFYLNKSIFFILFPICLLGSNIISIMCIRQTDMKSLIAYSSVSHMSILLMGMISLSSWGWSGSFMLMLSHGFTSSSLFLITNIMYSSSFTRSIFLLKGISSIFPMISLWWFILNALNMSAPPSLNLMSEIMLFSSIIPFSLLLSIPLAMLSFFTALYSFFIYISSQHGNFYKPMNFFMSIPSISFLSIFLHFTPLFILIFKINLFLI</sequence>
<evidence type="ECO:0000256" key="11">
    <source>
        <dbReference type="ARBA" id="ARBA00023027"/>
    </source>
</evidence>
<keyword evidence="9 16" id="KW-0249">Electron transport</keyword>
<dbReference type="InterPro" id="IPR001750">
    <property type="entry name" value="ND/Mrp_TM"/>
</dbReference>
<feature type="transmembrane region" description="Helical" evidence="16">
    <location>
        <begin position="89"/>
        <end position="107"/>
    </location>
</feature>
<evidence type="ECO:0000313" key="19">
    <source>
        <dbReference type="EMBL" id="AIL54870.1"/>
    </source>
</evidence>
<feature type="transmembrane region" description="Helical" evidence="16">
    <location>
        <begin position="279"/>
        <end position="301"/>
    </location>
</feature>
<feature type="transmembrane region" description="Helical" evidence="16">
    <location>
        <begin position="146"/>
        <end position="165"/>
    </location>
</feature>
<dbReference type="InterPro" id="IPR003918">
    <property type="entry name" value="NADH_UbQ_OxRdtase"/>
</dbReference>
<dbReference type="GO" id="GO:0003954">
    <property type="term" value="F:NADH dehydrogenase activity"/>
    <property type="evidence" value="ECO:0007669"/>
    <property type="project" value="TreeGrafter"/>
</dbReference>
<dbReference type="EC" id="7.1.1.2" evidence="3 16"/>
<evidence type="ECO:0000259" key="18">
    <source>
        <dbReference type="Pfam" id="PF01059"/>
    </source>
</evidence>
<keyword evidence="5 16" id="KW-0813">Transport</keyword>
<reference evidence="19" key="1">
    <citation type="journal article" date="2015" name="Mol. Phylogenet. Evol.">
        <title>Mitogenomics reveals phylogeny and repeated motifs in control regions of the deep-sea family Siboglinidae (Annelida).</title>
        <authorList>
            <person name="Li Y."/>
            <person name="Kocot K.M."/>
            <person name="Schander C."/>
            <person name="Santos S.R."/>
            <person name="Thornhill D.J."/>
            <person name="Halanych K.M."/>
        </authorList>
    </citation>
    <scope>NUCLEOTIDE SEQUENCE</scope>
</reference>
<feature type="transmembrane region" description="Helical" evidence="16">
    <location>
        <begin position="185"/>
        <end position="210"/>
    </location>
</feature>
<comment type="function">
    <text evidence="16">Core subunit of the mitochondrial membrane respiratory chain NADH dehydrogenase (Complex I) which catalyzes electron transfer from NADH through the respiratory chain, using ubiquinone as an electron acceptor. Essential for the catalytic activity and assembly of complex I.</text>
</comment>
<dbReference type="GeneID" id="24120650"/>
<keyword evidence="8" id="KW-1278">Translocase</keyword>
<evidence type="ECO:0000259" key="17">
    <source>
        <dbReference type="Pfam" id="PF00361"/>
    </source>
</evidence>
<dbReference type="PANTHER" id="PTHR43507:SF20">
    <property type="entry name" value="NADH-UBIQUINONE OXIDOREDUCTASE CHAIN 4"/>
    <property type="match status" value="1"/>
</dbReference>
<dbReference type="CTD" id="67122141"/>
<name>A0A0E3DRC7_9ANNE</name>
<organism evidence="19">
    <name type="scientific">Siboglinum fiordicum</name>
    <dbReference type="NCBI Taxonomy" id="27908"/>
    <lineage>
        <taxon>Eukaryota</taxon>
        <taxon>Metazoa</taxon>
        <taxon>Spiralia</taxon>
        <taxon>Lophotrochozoa</taxon>
        <taxon>Annelida</taxon>
        <taxon>Polychaeta</taxon>
        <taxon>Sedentaria</taxon>
        <taxon>Canalipalpata</taxon>
        <taxon>Sabellida</taxon>
        <taxon>Siboglinidae</taxon>
        <taxon>Siboglinum</taxon>
    </lineage>
</organism>
<keyword evidence="10 16" id="KW-1133">Transmembrane helix</keyword>
<dbReference type="GO" id="GO:0031966">
    <property type="term" value="C:mitochondrial membrane"/>
    <property type="evidence" value="ECO:0007669"/>
    <property type="project" value="UniProtKB-SubCell"/>
</dbReference>
<evidence type="ECO:0000256" key="16">
    <source>
        <dbReference type="RuleBase" id="RU003297"/>
    </source>
</evidence>
<accession>A0A0E3DRC7</accession>
<feature type="transmembrane region" description="Helical" evidence="16">
    <location>
        <begin position="217"/>
        <end position="238"/>
    </location>
</feature>
<evidence type="ECO:0000256" key="15">
    <source>
        <dbReference type="ARBA" id="ARBA00049551"/>
    </source>
</evidence>
<feature type="transmembrane region" description="Helical" evidence="16">
    <location>
        <begin position="375"/>
        <end position="406"/>
    </location>
</feature>
<feature type="domain" description="NADH:ubiquinone oxidoreductase chain 4 N-terminal" evidence="18">
    <location>
        <begin position="1"/>
        <end position="106"/>
    </location>
</feature>
<keyword evidence="14 16" id="KW-0472">Membrane</keyword>
<keyword evidence="12 16" id="KW-0830">Ubiquinone</keyword>
<keyword evidence="7 16" id="KW-0812">Transmembrane</keyword>
<feature type="transmembrane region" description="Helical" evidence="16">
    <location>
        <begin position="335"/>
        <end position="355"/>
    </location>
</feature>
<comment type="similarity">
    <text evidence="2 16">Belongs to the complex I subunit 4 family.</text>
</comment>
<dbReference type="GO" id="GO:0048039">
    <property type="term" value="F:ubiquinone binding"/>
    <property type="evidence" value="ECO:0007669"/>
    <property type="project" value="TreeGrafter"/>
</dbReference>
<evidence type="ECO:0000256" key="14">
    <source>
        <dbReference type="ARBA" id="ARBA00023136"/>
    </source>
</evidence>
<dbReference type="GO" id="GO:0015990">
    <property type="term" value="P:electron transport coupled proton transport"/>
    <property type="evidence" value="ECO:0007669"/>
    <property type="project" value="TreeGrafter"/>
</dbReference>
<dbReference type="GO" id="GO:0042773">
    <property type="term" value="P:ATP synthesis coupled electron transport"/>
    <property type="evidence" value="ECO:0007669"/>
    <property type="project" value="InterPro"/>
</dbReference>
<evidence type="ECO:0000256" key="12">
    <source>
        <dbReference type="ARBA" id="ARBA00023075"/>
    </source>
</evidence>
<evidence type="ECO:0000256" key="13">
    <source>
        <dbReference type="ARBA" id="ARBA00023128"/>
    </source>
</evidence>
<comment type="subcellular location">
    <subcellularLocation>
        <location evidence="1 16">Mitochondrion membrane</location>
        <topology evidence="1 16">Multi-pass membrane protein</topology>
    </subcellularLocation>
</comment>
<dbReference type="EMBL" id="KJ789170">
    <property type="protein sequence ID" value="AIL54870.1"/>
    <property type="molecule type" value="Genomic_DNA"/>
</dbReference>
<dbReference type="RefSeq" id="YP_009130794.1">
    <property type="nucleotide sequence ID" value="NC_026833.1"/>
</dbReference>
<geneLocation type="mitochondrion" evidence="19"/>
<evidence type="ECO:0000256" key="2">
    <source>
        <dbReference type="ARBA" id="ARBA00009025"/>
    </source>
</evidence>
<evidence type="ECO:0000256" key="6">
    <source>
        <dbReference type="ARBA" id="ARBA00022660"/>
    </source>
</evidence>
<evidence type="ECO:0000256" key="1">
    <source>
        <dbReference type="ARBA" id="ARBA00004225"/>
    </source>
</evidence>
<feature type="transmembrane region" description="Helical" evidence="16">
    <location>
        <begin position="55"/>
        <end position="77"/>
    </location>
</feature>